<evidence type="ECO:0000313" key="3">
    <source>
        <dbReference type="Proteomes" id="UP000470470"/>
    </source>
</evidence>
<evidence type="ECO:0000256" key="1">
    <source>
        <dbReference type="SAM" id="MobiDB-lite"/>
    </source>
</evidence>
<feature type="compositionally biased region" description="Basic and acidic residues" evidence="1">
    <location>
        <begin position="36"/>
        <end position="53"/>
    </location>
</feature>
<evidence type="ECO:0000313" key="2">
    <source>
        <dbReference type="EMBL" id="NEL56702.1"/>
    </source>
</evidence>
<reference evidence="2 3" key="1">
    <citation type="submission" date="2020-02" db="EMBL/GenBank/DDBJ databases">
        <title>The whole genome sequence of CPCC 205119.</title>
        <authorList>
            <person name="Jiang Z."/>
        </authorList>
    </citation>
    <scope>NUCLEOTIDE SEQUENCE [LARGE SCALE GENOMIC DNA]</scope>
    <source>
        <strain evidence="2 3">CPCC 205119</strain>
    </source>
</reference>
<dbReference type="EMBL" id="JAAGWK010000043">
    <property type="protein sequence ID" value="NEL56702.1"/>
    <property type="molecule type" value="Genomic_DNA"/>
</dbReference>
<gene>
    <name evidence="2" type="ORF">G1H19_22290</name>
</gene>
<organism evidence="2 3">
    <name type="scientific">Goekera deserti</name>
    <dbReference type="NCBI Taxonomy" id="2497753"/>
    <lineage>
        <taxon>Bacteria</taxon>
        <taxon>Bacillati</taxon>
        <taxon>Actinomycetota</taxon>
        <taxon>Actinomycetes</taxon>
        <taxon>Geodermatophilales</taxon>
        <taxon>Geodermatophilaceae</taxon>
        <taxon>Goekera</taxon>
    </lineage>
</organism>
<comment type="caution">
    <text evidence="2">The sequence shown here is derived from an EMBL/GenBank/DDBJ whole genome shotgun (WGS) entry which is preliminary data.</text>
</comment>
<name>A0A7K3WK50_9ACTN</name>
<dbReference type="RefSeq" id="WP_152729543.1">
    <property type="nucleotide sequence ID" value="NZ_JAABOZ010000003.1"/>
</dbReference>
<keyword evidence="3" id="KW-1185">Reference proteome</keyword>
<proteinExistence type="predicted"/>
<accession>A0A7K3WK50</accession>
<dbReference type="Proteomes" id="UP000470470">
    <property type="component" value="Unassembled WGS sequence"/>
</dbReference>
<dbReference type="AlphaFoldDB" id="A0A7K3WK50"/>
<protein>
    <submittedName>
        <fullName evidence="2">Uncharacterized protein</fullName>
    </submittedName>
</protein>
<feature type="region of interest" description="Disordered" evidence="1">
    <location>
        <begin position="72"/>
        <end position="105"/>
    </location>
</feature>
<feature type="region of interest" description="Disordered" evidence="1">
    <location>
        <begin position="31"/>
        <end position="58"/>
    </location>
</feature>
<sequence>MTDRELESMETLELLADRQAQLDLAEARRAVARGETTTREDTAAVMRRADRRSASSSVIKAPRVLRLRGQLTCPAGAAESDDVTRNRRVKRREHERSDRSQQSVR</sequence>